<dbReference type="STRING" id="1797995.A2242_04605"/>
<comment type="caution">
    <text evidence="1">The sequence shown here is derived from an EMBL/GenBank/DDBJ whole genome shotgun (WGS) entry which is preliminary data.</text>
</comment>
<reference evidence="1 2" key="1">
    <citation type="journal article" date="2016" name="Nat. Commun.">
        <title>Thousands of microbial genomes shed light on interconnected biogeochemical processes in an aquifer system.</title>
        <authorList>
            <person name="Anantharaman K."/>
            <person name="Brown C.T."/>
            <person name="Hug L.A."/>
            <person name="Sharon I."/>
            <person name="Castelle C.J."/>
            <person name="Probst A.J."/>
            <person name="Thomas B.C."/>
            <person name="Singh A."/>
            <person name="Wilkins M.J."/>
            <person name="Karaoz U."/>
            <person name="Brodie E.L."/>
            <person name="Williams K.H."/>
            <person name="Hubbard S.S."/>
            <person name="Banfield J.F."/>
        </authorList>
    </citation>
    <scope>NUCLEOTIDE SEQUENCE [LARGE SCALE GENOMIC DNA]</scope>
</reference>
<dbReference type="Gene3D" id="3.40.50.2000">
    <property type="entry name" value="Glycogen Phosphorylase B"/>
    <property type="match status" value="2"/>
</dbReference>
<accession>A0A1F5SL31</accession>
<sequence>MIMKKILVITPKFPIPTTGACEQERLAGILQLQRLGWEVRIVARAFNWQDKNEINQWSKDSGIAVDLVDYEFIKNKNWRAKIKRIMQPKYWDGAAYEYGLPAMQSAVARLVEEFQPDIAWFDYTYLWPLYKIFQKKKIPIVTRSINFEPTHFLQEDGISFLNILKFLPKFLSELKVIGQSDYLFAITPKEEQLYRKLGAKNIATLPLRSLPLLLADKREIVDKKVLHLFFMGASYNVHHSRKAAEFIIKKIAPAVTRKAPGKFIFHLVGKKLPSDLARLCVGNIKVEGFIENLAEFLNKIDIALVPSLMGAGMQQKIFEPLCLGIPTVTSPRGLVGYSFQDEEHLLLAKTKGEFVEQILRLQDGELKKKLSRRAMRQSRELFSQNKLNEIIQHGLNNIL</sequence>
<dbReference type="EMBL" id="MFGC01000025">
    <property type="protein sequence ID" value="OGF27372.1"/>
    <property type="molecule type" value="Genomic_DNA"/>
</dbReference>
<name>A0A1F5SL31_9BACT</name>
<evidence type="ECO:0008006" key="3">
    <source>
        <dbReference type="Google" id="ProtNLM"/>
    </source>
</evidence>
<evidence type="ECO:0000313" key="2">
    <source>
        <dbReference type="Proteomes" id="UP000178925"/>
    </source>
</evidence>
<dbReference type="AlphaFoldDB" id="A0A1F5SL31"/>
<proteinExistence type="predicted"/>
<dbReference type="Proteomes" id="UP000178925">
    <property type="component" value="Unassembled WGS sequence"/>
</dbReference>
<dbReference type="Pfam" id="PF13692">
    <property type="entry name" value="Glyco_trans_1_4"/>
    <property type="match status" value="1"/>
</dbReference>
<dbReference type="SUPFAM" id="SSF53756">
    <property type="entry name" value="UDP-Glycosyltransferase/glycogen phosphorylase"/>
    <property type="match status" value="1"/>
</dbReference>
<organism evidence="1 2">
    <name type="scientific">Candidatus Falkowbacteria bacterium RIFOXYA2_FULL_47_9</name>
    <dbReference type="NCBI Taxonomy" id="1797995"/>
    <lineage>
        <taxon>Bacteria</taxon>
        <taxon>Candidatus Falkowiibacteriota</taxon>
    </lineage>
</organism>
<evidence type="ECO:0000313" key="1">
    <source>
        <dbReference type="EMBL" id="OGF27372.1"/>
    </source>
</evidence>
<protein>
    <recommendedName>
        <fullName evidence="3">Glycosyltransferase subfamily 4-like N-terminal domain-containing protein</fullName>
    </recommendedName>
</protein>
<gene>
    <name evidence="1" type="ORF">A2242_04605</name>
</gene>